<dbReference type="Proteomes" id="UP001165405">
    <property type="component" value="Unassembled WGS sequence"/>
</dbReference>
<feature type="region of interest" description="Disordered" evidence="1">
    <location>
        <begin position="1"/>
        <end position="75"/>
    </location>
</feature>
<evidence type="ECO:0000256" key="1">
    <source>
        <dbReference type="SAM" id="MobiDB-lite"/>
    </source>
</evidence>
<reference evidence="3" key="1">
    <citation type="submission" date="2022-01" db="EMBL/GenBank/DDBJ databases">
        <title>Antribacter sp. nov., isolated from Guizhou of China.</title>
        <authorList>
            <person name="Chengliang C."/>
            <person name="Ya Z."/>
        </authorList>
    </citation>
    <scope>NUCLEOTIDE SEQUENCE</scope>
    <source>
        <strain evidence="3">KLBMP 9083</strain>
    </source>
</reference>
<feature type="compositionally biased region" description="Pro residues" evidence="1">
    <location>
        <begin position="61"/>
        <end position="72"/>
    </location>
</feature>
<gene>
    <name evidence="3" type="ORF">L1785_17035</name>
</gene>
<feature type="transmembrane region" description="Helical" evidence="2">
    <location>
        <begin position="96"/>
        <end position="117"/>
    </location>
</feature>
<keyword evidence="2" id="KW-0812">Transmembrane</keyword>
<feature type="transmembrane region" description="Helical" evidence="2">
    <location>
        <begin position="123"/>
        <end position="145"/>
    </location>
</feature>
<dbReference type="RefSeq" id="WP_236090484.1">
    <property type="nucleotide sequence ID" value="NZ_JAKGSG010000046.1"/>
</dbReference>
<organism evidence="3 4">
    <name type="scientific">Antribacter soli</name>
    <dbReference type="NCBI Taxonomy" id="2910976"/>
    <lineage>
        <taxon>Bacteria</taxon>
        <taxon>Bacillati</taxon>
        <taxon>Actinomycetota</taxon>
        <taxon>Actinomycetes</taxon>
        <taxon>Micrococcales</taxon>
        <taxon>Promicromonosporaceae</taxon>
        <taxon>Antribacter</taxon>
    </lineage>
</organism>
<evidence type="ECO:0000256" key="2">
    <source>
        <dbReference type="SAM" id="Phobius"/>
    </source>
</evidence>
<keyword evidence="2" id="KW-0472">Membrane</keyword>
<accession>A0AA41U8G5</accession>
<evidence type="ECO:0000313" key="3">
    <source>
        <dbReference type="EMBL" id="MCF4122686.1"/>
    </source>
</evidence>
<keyword evidence="4" id="KW-1185">Reference proteome</keyword>
<proteinExistence type="predicted"/>
<sequence>MSDNQRPFPGAPDDPDRTEQLPAGASQETPAAPQDEPTRPEPLLTEPVAAVAAPSATQPVTPAPVTPAPAPAPAHATVLPTVPPVTEPRRGPRVGAVVWGLVVVVLGIGILVSIAGFRIDTGLAAILVLGAAGLALVVGSLVTSLRRRP</sequence>
<name>A0AA41U8G5_9MICO</name>
<comment type="caution">
    <text evidence="3">The sequence shown here is derived from an EMBL/GenBank/DDBJ whole genome shotgun (WGS) entry which is preliminary data.</text>
</comment>
<evidence type="ECO:0000313" key="4">
    <source>
        <dbReference type="Proteomes" id="UP001165405"/>
    </source>
</evidence>
<dbReference type="EMBL" id="JAKGSG010000046">
    <property type="protein sequence ID" value="MCF4122686.1"/>
    <property type="molecule type" value="Genomic_DNA"/>
</dbReference>
<keyword evidence="2" id="KW-1133">Transmembrane helix</keyword>
<protein>
    <submittedName>
        <fullName evidence="3">Uncharacterized protein</fullName>
    </submittedName>
</protein>
<dbReference type="AlphaFoldDB" id="A0AA41U8G5"/>
<feature type="compositionally biased region" description="Low complexity" evidence="1">
    <location>
        <begin position="41"/>
        <end position="60"/>
    </location>
</feature>